<keyword evidence="3" id="KW-1185">Reference proteome</keyword>
<dbReference type="InterPro" id="IPR007712">
    <property type="entry name" value="RelE/ParE_toxin"/>
</dbReference>
<comment type="caution">
    <text evidence="2">The sequence shown here is derived from an EMBL/GenBank/DDBJ whole genome shotgun (WGS) entry which is preliminary data.</text>
</comment>
<accession>A0ABY1PUQ4</accession>
<dbReference type="Pfam" id="PF05016">
    <property type="entry name" value="ParE_toxin"/>
    <property type="match status" value="1"/>
</dbReference>
<name>A0ABY1PUQ4_9BACT</name>
<dbReference type="RefSeq" id="WP_283430956.1">
    <property type="nucleotide sequence ID" value="NZ_FXUG01000001.1"/>
</dbReference>
<dbReference type="Gene3D" id="3.30.2310.20">
    <property type="entry name" value="RelE-like"/>
    <property type="match status" value="1"/>
</dbReference>
<dbReference type="InterPro" id="IPR035093">
    <property type="entry name" value="RelE/ParE_toxin_dom_sf"/>
</dbReference>
<organism evidence="2 3">
    <name type="scientific">Neorhodopirellula lusitana</name>
    <dbReference type="NCBI Taxonomy" id="445327"/>
    <lineage>
        <taxon>Bacteria</taxon>
        <taxon>Pseudomonadati</taxon>
        <taxon>Planctomycetota</taxon>
        <taxon>Planctomycetia</taxon>
        <taxon>Pirellulales</taxon>
        <taxon>Pirellulaceae</taxon>
        <taxon>Neorhodopirellula</taxon>
    </lineage>
</organism>
<evidence type="ECO:0000313" key="2">
    <source>
        <dbReference type="EMBL" id="SMP42351.1"/>
    </source>
</evidence>
<reference evidence="2 3" key="1">
    <citation type="submission" date="2017-05" db="EMBL/GenBank/DDBJ databases">
        <authorList>
            <person name="Varghese N."/>
            <person name="Submissions S."/>
        </authorList>
    </citation>
    <scope>NUCLEOTIDE SEQUENCE [LARGE SCALE GENOMIC DNA]</scope>
    <source>
        <strain evidence="2 3">DSM 25457</strain>
    </source>
</reference>
<gene>
    <name evidence="2" type="ORF">SAMN06265222_101766</name>
</gene>
<sequence>MAKLSYEIEFHPDAIREIREAVQWYRERSEEVGTEFRNLIESAEELVQRSPESWATYLLETRGFRFQKFPFVLAYVIRGQQVFIVALAHTKRKPSYWRERLA</sequence>
<dbReference type="Proteomes" id="UP001158067">
    <property type="component" value="Unassembled WGS sequence"/>
</dbReference>
<evidence type="ECO:0000313" key="3">
    <source>
        <dbReference type="Proteomes" id="UP001158067"/>
    </source>
</evidence>
<dbReference type="EMBL" id="FXUG01000001">
    <property type="protein sequence ID" value="SMP42351.1"/>
    <property type="molecule type" value="Genomic_DNA"/>
</dbReference>
<keyword evidence="1" id="KW-1277">Toxin-antitoxin system</keyword>
<evidence type="ECO:0000256" key="1">
    <source>
        <dbReference type="ARBA" id="ARBA00022649"/>
    </source>
</evidence>
<proteinExistence type="predicted"/>
<protein>
    <submittedName>
        <fullName evidence="2">ParE toxin of type II toxin-antitoxin system, parDE</fullName>
    </submittedName>
</protein>